<dbReference type="Proteomes" id="UP000638560">
    <property type="component" value="Unassembled WGS sequence"/>
</dbReference>
<keyword evidence="2" id="KW-0378">Hydrolase</keyword>
<keyword evidence="2" id="KW-0540">Nuclease</keyword>
<dbReference type="RefSeq" id="WP_196204824.1">
    <property type="nucleotide sequence ID" value="NZ_JADPUN010000264.1"/>
</dbReference>
<dbReference type="Pfam" id="PF05685">
    <property type="entry name" value="Uma2"/>
    <property type="match status" value="1"/>
</dbReference>
<evidence type="ECO:0000313" key="3">
    <source>
        <dbReference type="Proteomes" id="UP000638560"/>
    </source>
</evidence>
<keyword evidence="2" id="KW-0255">Endonuclease</keyword>
<keyword evidence="3" id="KW-1185">Reference proteome</keyword>
<dbReference type="InterPro" id="IPR012296">
    <property type="entry name" value="Nuclease_put_TT1808"/>
</dbReference>
<gene>
    <name evidence="2" type="ORF">I0C86_30675</name>
</gene>
<comment type="caution">
    <text evidence="2">The sequence shown here is derived from an EMBL/GenBank/DDBJ whole genome shotgun (WGS) entry which is preliminary data.</text>
</comment>
<proteinExistence type="predicted"/>
<evidence type="ECO:0000313" key="2">
    <source>
        <dbReference type="EMBL" id="MBF9133296.1"/>
    </source>
</evidence>
<sequence length="114" mass="13204">MKQWIQPDVTILHALPQTDEEDKWVPVRLCTLAIEFVSAGSRKQNFVDKPRRCAEGGVPYFMRVEIVRRLRHASVEVFTLVDGEYQRTAEAVAGQRLRADHPFEIDFDPRELLP</sequence>
<dbReference type="GO" id="GO:0004519">
    <property type="term" value="F:endonuclease activity"/>
    <property type="evidence" value="ECO:0007669"/>
    <property type="project" value="UniProtKB-KW"/>
</dbReference>
<name>A0ABS0H4B1_9ACTN</name>
<dbReference type="Gene3D" id="3.90.1570.10">
    <property type="entry name" value="tt1808, chain A"/>
    <property type="match status" value="1"/>
</dbReference>
<accession>A0ABS0H4B1</accession>
<reference evidence="2 3" key="1">
    <citation type="submission" date="2020-11" db="EMBL/GenBank/DDBJ databases">
        <title>A novel isolate from a Black sea contaminated sediment with potential to produce alkanes: Plantactinospora alkalitolerans sp. nov.</title>
        <authorList>
            <person name="Carro L."/>
            <person name="Veyisoglu A."/>
            <person name="Guven K."/>
            <person name="Schumann P."/>
            <person name="Klenk H.-P."/>
            <person name="Sahin N."/>
        </authorList>
    </citation>
    <scope>NUCLEOTIDE SEQUENCE [LARGE SCALE GENOMIC DNA]</scope>
    <source>
        <strain evidence="2 3">S1510</strain>
    </source>
</reference>
<evidence type="ECO:0000259" key="1">
    <source>
        <dbReference type="Pfam" id="PF05685"/>
    </source>
</evidence>
<dbReference type="InterPro" id="IPR008538">
    <property type="entry name" value="Uma2"/>
</dbReference>
<protein>
    <submittedName>
        <fullName evidence="2">Uma2 family endonuclease</fullName>
    </submittedName>
</protein>
<dbReference type="EMBL" id="JADPUN010000264">
    <property type="protein sequence ID" value="MBF9133296.1"/>
    <property type="molecule type" value="Genomic_DNA"/>
</dbReference>
<feature type="domain" description="Putative restriction endonuclease" evidence="1">
    <location>
        <begin position="5"/>
        <end position="104"/>
    </location>
</feature>
<organism evidence="2 3">
    <name type="scientific">Plantactinospora alkalitolerans</name>
    <dbReference type="NCBI Taxonomy" id="2789879"/>
    <lineage>
        <taxon>Bacteria</taxon>
        <taxon>Bacillati</taxon>
        <taxon>Actinomycetota</taxon>
        <taxon>Actinomycetes</taxon>
        <taxon>Micromonosporales</taxon>
        <taxon>Micromonosporaceae</taxon>
        <taxon>Plantactinospora</taxon>
    </lineage>
</organism>